<evidence type="ECO:0000259" key="2">
    <source>
        <dbReference type="Pfam" id="PF00582"/>
    </source>
</evidence>
<dbReference type="OrthoDB" id="1667873at2759"/>
<dbReference type="PANTHER" id="PTHR47000:SF11">
    <property type="entry name" value="ADENINE NUCLEOTIDE ALPHA HYDROLASE-LIKE SUPERFAMILY PROTEIN"/>
    <property type="match status" value="1"/>
</dbReference>
<feature type="domain" description="UspA" evidence="2">
    <location>
        <begin position="79"/>
        <end position="197"/>
    </location>
</feature>
<dbReference type="AlphaFoldDB" id="A0A3B6KIH9"/>
<evidence type="ECO:0000313" key="3">
    <source>
        <dbReference type="EnsemblPlants" id="TraesCS5A02G208800.1"/>
    </source>
</evidence>
<dbReference type="Gramene" id="TraesLAC5A03G02622100.1">
    <property type="protein sequence ID" value="TraesLAC5A03G02622100.1"/>
    <property type="gene ID" value="TraesLAC5A03G02622100"/>
</dbReference>
<evidence type="ECO:0000256" key="1">
    <source>
        <dbReference type="SAM" id="MobiDB-lite"/>
    </source>
</evidence>
<dbReference type="Gramene" id="TraesWEE_scaffold_023712_01G000200.1">
    <property type="protein sequence ID" value="TraesWEE_scaffold_023712_01G000200.1"/>
    <property type="gene ID" value="TraesWEE_scaffold_023712_01G000200"/>
</dbReference>
<dbReference type="Gramene" id="TraesCLE_scaffold_091703_01G000100.1">
    <property type="protein sequence ID" value="TraesCLE_scaffold_091703_01G000100.1"/>
    <property type="gene ID" value="TraesCLE_scaffold_091703_01G000100"/>
</dbReference>
<name>A0A3B6KIH9_WHEAT</name>
<dbReference type="Gramene" id="TraesSTA5A03G02659260.1">
    <property type="protein sequence ID" value="TraesSTA5A03G02659260.1"/>
    <property type="gene ID" value="TraesSTA5A03G02659260"/>
</dbReference>
<dbReference type="RefSeq" id="XP_044384993.1">
    <property type="nucleotide sequence ID" value="XM_044529058.1"/>
</dbReference>
<dbReference type="Proteomes" id="UP000019116">
    <property type="component" value="Chromosome 5A"/>
</dbReference>
<reference evidence="3" key="1">
    <citation type="submission" date="2018-08" db="EMBL/GenBank/DDBJ databases">
        <authorList>
            <person name="Rossello M."/>
        </authorList>
    </citation>
    <scope>NUCLEOTIDE SEQUENCE [LARGE SCALE GENOMIC DNA]</scope>
    <source>
        <strain evidence="3">cv. Chinese Spring</strain>
    </source>
</reference>
<dbReference type="Gramene" id="TraesCS5A03G0541400.1">
    <property type="protein sequence ID" value="TraesCS5A03G0541400.1.CDS"/>
    <property type="gene ID" value="TraesCS5A03G0541400"/>
</dbReference>
<dbReference type="Gramene" id="TraesJUL5A03G02688700.1">
    <property type="protein sequence ID" value="TraesJUL5A03G02688700.1"/>
    <property type="gene ID" value="TraesJUL5A03G02688700"/>
</dbReference>
<dbReference type="Gramene" id="TraesJAG5A03G02669640.1">
    <property type="protein sequence ID" value="TraesJAG5A03G02669640.1"/>
    <property type="gene ID" value="TraesJAG5A03G02669640"/>
</dbReference>
<dbReference type="Pfam" id="PF00582">
    <property type="entry name" value="Usp"/>
    <property type="match status" value="1"/>
</dbReference>
<dbReference type="InterPro" id="IPR014729">
    <property type="entry name" value="Rossmann-like_a/b/a_fold"/>
</dbReference>
<dbReference type="PANTHER" id="PTHR47000">
    <property type="entry name" value="ADENINE NUCLEOTIDE ALPHA HYDROLASES-LIKE SUPERFAMILY PROTEIN"/>
    <property type="match status" value="1"/>
</dbReference>
<dbReference type="Gramene" id="TraesPARA_EIv1.0_1576060.1">
    <property type="protein sequence ID" value="TraesPARA_EIv1.0_1576060.1.CDS"/>
    <property type="gene ID" value="TraesPARA_EIv1.0_1576060"/>
</dbReference>
<dbReference type="Gramene" id="TraesNOR5A03G02690400.1">
    <property type="protein sequence ID" value="TraesNOR5A03G02690400.1"/>
    <property type="gene ID" value="TraesNOR5A03G02690400"/>
</dbReference>
<sequence length="251" mass="27151">MGRRLPALCRGRAATRVRKRVQRVSYCSPSSSSSSSKLPPSVTSKVRSDGGAGNGRCYGGGNGASMVDVVGGKKDGGGRRVMVVADGRAEAVGALEWALSQTVRSNDAVVLLAVVKPAPADADDSSCVKMSRTRCYENLNAMRSLCESTRPEVKVEVCVTEADERAPAVVDAARRHGASLLVLGQRRRAATARWILGLWPAAERRCGRRWQRGLVEYCIEHAPCEALGVRRRNSGGYLVSSRRHRDFWLLA</sequence>
<reference evidence="3" key="2">
    <citation type="submission" date="2018-10" db="UniProtKB">
        <authorList>
            <consortium name="EnsemblPlants"/>
        </authorList>
    </citation>
    <scope>IDENTIFICATION</scope>
</reference>
<dbReference type="SMR" id="A0A3B6KIH9"/>
<feature type="region of interest" description="Disordered" evidence="1">
    <location>
        <begin position="24"/>
        <end position="57"/>
    </location>
</feature>
<dbReference type="Gene3D" id="3.40.50.620">
    <property type="entry name" value="HUPs"/>
    <property type="match status" value="1"/>
</dbReference>
<dbReference type="OMA" id="MCESARP"/>
<dbReference type="STRING" id="4565.A0A3B6KIH9"/>
<gene>
    <name evidence="3" type="primary">LOC123107047</name>
</gene>
<dbReference type="SUPFAM" id="SSF52402">
    <property type="entry name" value="Adenine nucleotide alpha hydrolases-like"/>
    <property type="match status" value="1"/>
</dbReference>
<proteinExistence type="predicted"/>
<dbReference type="Gramene" id="TraesROB_scaffold_029561_01G000200.1">
    <property type="protein sequence ID" value="TraesROB_scaffold_029561_01G000200.1"/>
    <property type="gene ID" value="TraesROB_scaffold_029561_01G000200"/>
</dbReference>
<dbReference type="InterPro" id="IPR006016">
    <property type="entry name" value="UspA"/>
</dbReference>
<dbReference type="EnsemblPlants" id="TraesCS5A02G208800.1">
    <property type="protein sequence ID" value="TraesCS5A02G208800.1"/>
    <property type="gene ID" value="TraesCS5A02G208800"/>
</dbReference>
<dbReference type="Gramene" id="TraesMAC5A03G02666860.1">
    <property type="protein sequence ID" value="TraesMAC5A03G02666860.1"/>
    <property type="gene ID" value="TraesMAC5A03G02666860"/>
</dbReference>
<accession>A0A3B6KIH9</accession>
<dbReference type="Gramene" id="TraesCAD_scaffold_034193_01G000300.1">
    <property type="protein sequence ID" value="TraesCAD_scaffold_034193_01G000300.1"/>
    <property type="gene ID" value="TraesCAD_scaffold_034193_01G000300"/>
</dbReference>
<organism evidence="3">
    <name type="scientific">Triticum aestivum</name>
    <name type="common">Wheat</name>
    <dbReference type="NCBI Taxonomy" id="4565"/>
    <lineage>
        <taxon>Eukaryota</taxon>
        <taxon>Viridiplantae</taxon>
        <taxon>Streptophyta</taxon>
        <taxon>Embryophyta</taxon>
        <taxon>Tracheophyta</taxon>
        <taxon>Spermatophyta</taxon>
        <taxon>Magnoliopsida</taxon>
        <taxon>Liliopsida</taxon>
        <taxon>Poales</taxon>
        <taxon>Poaceae</taxon>
        <taxon>BOP clade</taxon>
        <taxon>Pooideae</taxon>
        <taxon>Triticodae</taxon>
        <taxon>Triticeae</taxon>
        <taxon>Triticinae</taxon>
        <taxon>Triticum</taxon>
    </lineage>
</organism>
<dbReference type="GeneID" id="123107047"/>
<protein>
    <recommendedName>
        <fullName evidence="2">UspA domain-containing protein</fullName>
    </recommendedName>
</protein>
<dbReference type="Gramene" id="TraesARI5A03G02710520.1">
    <property type="protein sequence ID" value="TraesARI5A03G02710520.1"/>
    <property type="gene ID" value="TraesARI5A03G02710520"/>
</dbReference>
<evidence type="ECO:0000313" key="4">
    <source>
        <dbReference type="Proteomes" id="UP000019116"/>
    </source>
</evidence>
<dbReference type="CDD" id="cd00293">
    <property type="entry name" value="USP-like"/>
    <property type="match status" value="1"/>
</dbReference>
<dbReference type="Gramene" id="TraesCS5A02G208800.1">
    <property type="protein sequence ID" value="TraesCS5A02G208800.1"/>
    <property type="gene ID" value="TraesCS5A02G208800"/>
</dbReference>
<dbReference type="Gramene" id="TraesSYM5A03G02697850.1">
    <property type="protein sequence ID" value="TraesSYM5A03G02697850.1"/>
    <property type="gene ID" value="TraesSYM5A03G02697850"/>
</dbReference>
<feature type="compositionally biased region" description="Low complexity" evidence="1">
    <location>
        <begin position="25"/>
        <end position="44"/>
    </location>
</feature>
<keyword evidence="4" id="KW-1185">Reference proteome</keyword>